<feature type="transmembrane region" description="Helical" evidence="3">
    <location>
        <begin position="14"/>
        <end position="33"/>
    </location>
</feature>
<dbReference type="GO" id="GO:0016020">
    <property type="term" value="C:membrane"/>
    <property type="evidence" value="ECO:0007669"/>
    <property type="project" value="InterPro"/>
</dbReference>
<name>A0A498R5M2_9FIRM</name>
<dbReference type="Pfam" id="PF07155">
    <property type="entry name" value="ECF-ribofla_trS"/>
    <property type="match status" value="1"/>
</dbReference>
<keyword evidence="1 3" id="KW-0812">Transmembrane</keyword>
<dbReference type="Proteomes" id="UP000277811">
    <property type="component" value="Unassembled WGS sequence"/>
</dbReference>
<organism evidence="4 5">
    <name type="scientific">Lucifera butyrica</name>
    <dbReference type="NCBI Taxonomy" id="1351585"/>
    <lineage>
        <taxon>Bacteria</taxon>
        <taxon>Bacillati</taxon>
        <taxon>Bacillota</taxon>
        <taxon>Negativicutes</taxon>
        <taxon>Veillonellales</taxon>
        <taxon>Veillonellaceae</taxon>
        <taxon>Lucifera</taxon>
    </lineage>
</organism>
<feature type="transmembrane region" description="Helical" evidence="3">
    <location>
        <begin position="145"/>
        <end position="169"/>
    </location>
</feature>
<keyword evidence="3" id="KW-0472">Membrane</keyword>
<evidence type="ECO:0000313" key="5">
    <source>
        <dbReference type="Proteomes" id="UP000277811"/>
    </source>
</evidence>
<gene>
    <name evidence="4" type="ORF">LUCI_1990</name>
</gene>
<dbReference type="InterPro" id="IPR009825">
    <property type="entry name" value="ECF_substrate-spec-like"/>
</dbReference>
<dbReference type="Gene3D" id="1.10.1760.20">
    <property type="match status" value="1"/>
</dbReference>
<dbReference type="AlphaFoldDB" id="A0A498R5M2"/>
<dbReference type="PANTHER" id="PTHR37815">
    <property type="entry name" value="UPF0397 PROTEIN BC_2624-RELATED"/>
    <property type="match status" value="1"/>
</dbReference>
<dbReference type="RefSeq" id="WP_122627702.1">
    <property type="nucleotide sequence ID" value="NZ_UPPP01000067.1"/>
</dbReference>
<evidence type="ECO:0000256" key="2">
    <source>
        <dbReference type="ARBA" id="ARBA00022989"/>
    </source>
</evidence>
<accession>A0A498R5M2</accession>
<proteinExistence type="predicted"/>
<feature type="transmembrane region" description="Helical" evidence="3">
    <location>
        <begin position="45"/>
        <end position="69"/>
    </location>
</feature>
<dbReference type="OrthoDB" id="411368at2"/>
<evidence type="ECO:0000256" key="1">
    <source>
        <dbReference type="ARBA" id="ARBA00022692"/>
    </source>
</evidence>
<protein>
    <submittedName>
        <fullName evidence="4">Ecf-type riboflavin transporter s component</fullName>
    </submittedName>
</protein>
<feature type="transmembrane region" description="Helical" evidence="3">
    <location>
        <begin position="75"/>
        <end position="96"/>
    </location>
</feature>
<keyword evidence="5" id="KW-1185">Reference proteome</keyword>
<keyword evidence="2 3" id="KW-1133">Transmembrane helix</keyword>
<dbReference type="EMBL" id="UPPP01000067">
    <property type="protein sequence ID" value="VBB06754.1"/>
    <property type="molecule type" value="Genomic_DNA"/>
</dbReference>
<feature type="transmembrane region" description="Helical" evidence="3">
    <location>
        <begin position="116"/>
        <end position="139"/>
    </location>
</feature>
<evidence type="ECO:0000313" key="4">
    <source>
        <dbReference type="EMBL" id="VBB06754.1"/>
    </source>
</evidence>
<evidence type="ECO:0000256" key="3">
    <source>
        <dbReference type="SAM" id="Phobius"/>
    </source>
</evidence>
<sequence>MIRKKRNLDGRDSVYIGVLSAMCAVATAIKIPFGVGAMVHLGTAFLFMTAIVFGGVYAGLSGAIGSALYDLVLGFSPYTLWSFFIKGVAGLIAGLVAKGKWPETAASAWQLRTTWFLRAFLGCLLAAVWTLGGYIAAWWQVTGSLATALANIPSSLMTSGAGLVIALLVSPKLRKLLS</sequence>
<reference evidence="4 5" key="1">
    <citation type="submission" date="2018-06" db="EMBL/GenBank/DDBJ databases">
        <authorList>
            <person name="Strepis N."/>
        </authorList>
    </citation>
    <scope>NUCLEOTIDE SEQUENCE [LARGE SCALE GENOMIC DNA]</scope>
    <source>
        <strain evidence="4">LUCI</strain>
    </source>
</reference>
<dbReference type="PANTHER" id="PTHR37815:SF3">
    <property type="entry name" value="UPF0397 PROTEIN SPR0429"/>
    <property type="match status" value="1"/>
</dbReference>